<keyword evidence="4 5" id="KW-0949">S-adenosyl-L-methionine</keyword>
<protein>
    <recommendedName>
        <fullName evidence="5">tRNA (cytidine/uridine-2'-O-)-methyltransferase TrmJ</fullName>
        <ecNumber evidence="5">2.1.1.200</ecNumber>
    </recommendedName>
    <alternativeName>
        <fullName evidence="5">tRNA (cytidine(32)/uridine(32)-2'-O)-methyltransferase</fullName>
    </alternativeName>
    <alternativeName>
        <fullName evidence="5">tRNA Cm32/Um32 methyltransferase</fullName>
    </alternativeName>
</protein>
<evidence type="ECO:0000259" key="6">
    <source>
        <dbReference type="Pfam" id="PF00588"/>
    </source>
</evidence>
<proteinExistence type="inferred from homology"/>
<comment type="function">
    <text evidence="5">Catalyzes the formation of 2'O-methylated cytidine (Cm32) or 2'O-methylated uridine (Um32) at position 32 in tRNA.</text>
</comment>
<dbReference type="EMBL" id="JANIGO010000004">
    <property type="protein sequence ID" value="MCQ8897192.1"/>
    <property type="molecule type" value="Genomic_DNA"/>
</dbReference>
<dbReference type="Proteomes" id="UP001204142">
    <property type="component" value="Unassembled WGS sequence"/>
</dbReference>
<evidence type="ECO:0000256" key="3">
    <source>
        <dbReference type="ARBA" id="ARBA00022679"/>
    </source>
</evidence>
<dbReference type="Pfam" id="PF00588">
    <property type="entry name" value="SpoU_methylase"/>
    <property type="match status" value="1"/>
</dbReference>
<dbReference type="NCBIfam" id="TIGR00050">
    <property type="entry name" value="rRNA_methyl_1"/>
    <property type="match status" value="1"/>
</dbReference>
<sequence>MSLANSLASISIVLVKTSHPGNVGSVARAMKTMGLGDLRLVSPRFDDIASHEEAVALASGAVDVLQQARVYNSLPEALHDCHRSYALSARLRELGPVLQSPAVAAAEVFEARASGLNSAFVFGAERTGLTNEELQQCNRQVYIPSNPVYNSLNLSQAVQIVCYALRVEGELRTGADVPQVPNPEKRGAAAVNLATAEAVAQLQTHWLTAMERVDFLNPDKPKKLIQRLSRLLGKAQLEQEEVDMLRGFLSDVVRVADGRLYPHEAGGQRSRSE</sequence>
<comment type="subcellular location">
    <subcellularLocation>
        <location evidence="5">Cytoplasm</location>
    </subcellularLocation>
</comment>
<comment type="subunit">
    <text evidence="5">Homodimer.</text>
</comment>
<evidence type="ECO:0000313" key="8">
    <source>
        <dbReference type="Proteomes" id="UP001204142"/>
    </source>
</evidence>
<comment type="caution">
    <text evidence="7">The sequence shown here is derived from an EMBL/GenBank/DDBJ whole genome shotgun (WGS) entry which is preliminary data.</text>
</comment>
<gene>
    <name evidence="5" type="primary">trmJ</name>
    <name evidence="7" type="ORF">NQT62_12180</name>
</gene>
<dbReference type="InterPro" id="IPR001537">
    <property type="entry name" value="SpoU_MeTrfase"/>
</dbReference>
<dbReference type="InterPro" id="IPR029026">
    <property type="entry name" value="tRNA_m1G_MTases_N"/>
</dbReference>
<keyword evidence="2 5" id="KW-0489">Methyltransferase</keyword>
<accession>A0ABT1WI49</accession>
<keyword evidence="3" id="KW-0808">Transferase</keyword>
<dbReference type="InterPro" id="IPR029028">
    <property type="entry name" value="Alpha/beta_knot_MTases"/>
</dbReference>
<dbReference type="PIRSF" id="PIRSF004808">
    <property type="entry name" value="LasT"/>
    <property type="match status" value="1"/>
</dbReference>
<evidence type="ECO:0000256" key="1">
    <source>
        <dbReference type="ARBA" id="ARBA00007228"/>
    </source>
</evidence>
<dbReference type="GO" id="GO:0008168">
    <property type="term" value="F:methyltransferase activity"/>
    <property type="evidence" value="ECO:0007669"/>
    <property type="project" value="UniProtKB-KW"/>
</dbReference>
<evidence type="ECO:0000256" key="2">
    <source>
        <dbReference type="ARBA" id="ARBA00022603"/>
    </source>
</evidence>
<comment type="similarity">
    <text evidence="1">Belongs to the class IV-like SAM-binding methyltransferase superfamily. RNA methyltransferase TrmH family.</text>
</comment>
<comment type="catalytic activity">
    <reaction evidence="5">
        <text>cytidine(32) in tRNA + S-adenosyl-L-methionine = 2'-O-methylcytidine(32) in tRNA + S-adenosyl-L-homocysteine + H(+)</text>
        <dbReference type="Rhea" id="RHEA:42932"/>
        <dbReference type="Rhea" id="RHEA-COMP:10288"/>
        <dbReference type="Rhea" id="RHEA-COMP:10289"/>
        <dbReference type="ChEBI" id="CHEBI:15378"/>
        <dbReference type="ChEBI" id="CHEBI:57856"/>
        <dbReference type="ChEBI" id="CHEBI:59789"/>
        <dbReference type="ChEBI" id="CHEBI:74495"/>
        <dbReference type="ChEBI" id="CHEBI:82748"/>
        <dbReference type="EC" id="2.1.1.200"/>
    </reaction>
</comment>
<feature type="domain" description="tRNA/rRNA methyltransferase SpoU type" evidence="6">
    <location>
        <begin position="10"/>
        <end position="163"/>
    </location>
</feature>
<dbReference type="RefSeq" id="WP_256764993.1">
    <property type="nucleotide sequence ID" value="NZ_JANIGO010000004.1"/>
</dbReference>
<keyword evidence="8" id="KW-1185">Reference proteome</keyword>
<evidence type="ECO:0000313" key="7">
    <source>
        <dbReference type="EMBL" id="MCQ8897192.1"/>
    </source>
</evidence>
<organism evidence="7 8">
    <name type="scientific">Limnobacter humi</name>
    <dbReference type="NCBI Taxonomy" id="1778671"/>
    <lineage>
        <taxon>Bacteria</taxon>
        <taxon>Pseudomonadati</taxon>
        <taxon>Pseudomonadota</taxon>
        <taxon>Betaproteobacteria</taxon>
        <taxon>Burkholderiales</taxon>
        <taxon>Burkholderiaceae</taxon>
        <taxon>Limnobacter</taxon>
    </lineage>
</organism>
<evidence type="ECO:0000256" key="4">
    <source>
        <dbReference type="ARBA" id="ARBA00022691"/>
    </source>
</evidence>
<name>A0ABT1WI49_9BURK</name>
<keyword evidence="5" id="KW-0963">Cytoplasm</keyword>
<evidence type="ECO:0000256" key="5">
    <source>
        <dbReference type="RuleBase" id="RU362024"/>
    </source>
</evidence>
<dbReference type="EC" id="2.1.1.200" evidence="5"/>
<dbReference type="CDD" id="cd18093">
    <property type="entry name" value="SpoU-like_TrmJ"/>
    <property type="match status" value="1"/>
</dbReference>
<keyword evidence="5" id="KW-0819">tRNA processing</keyword>
<dbReference type="InterPro" id="IPR004384">
    <property type="entry name" value="RNA_MeTrfase_TrmJ/LasT"/>
</dbReference>
<dbReference type="PANTHER" id="PTHR42786">
    <property type="entry name" value="TRNA/RRNA METHYLTRANSFERASE"/>
    <property type="match status" value="1"/>
</dbReference>
<dbReference type="Gene3D" id="1.10.8.590">
    <property type="match status" value="1"/>
</dbReference>
<comment type="catalytic activity">
    <reaction evidence="5">
        <text>uridine(32) in tRNA + S-adenosyl-L-methionine = 2'-O-methyluridine(32) in tRNA + S-adenosyl-L-homocysteine + H(+)</text>
        <dbReference type="Rhea" id="RHEA:42936"/>
        <dbReference type="Rhea" id="RHEA-COMP:10107"/>
        <dbReference type="Rhea" id="RHEA-COMP:10290"/>
        <dbReference type="ChEBI" id="CHEBI:15378"/>
        <dbReference type="ChEBI" id="CHEBI:57856"/>
        <dbReference type="ChEBI" id="CHEBI:59789"/>
        <dbReference type="ChEBI" id="CHEBI:65315"/>
        <dbReference type="ChEBI" id="CHEBI:74478"/>
        <dbReference type="EC" id="2.1.1.200"/>
    </reaction>
</comment>
<dbReference type="SUPFAM" id="SSF75217">
    <property type="entry name" value="alpha/beta knot"/>
    <property type="match status" value="1"/>
</dbReference>
<dbReference type="PANTHER" id="PTHR42786:SF2">
    <property type="entry name" value="TRNA (CYTIDINE_URIDINE-2'-O-)-METHYLTRANSFERASE TRMJ"/>
    <property type="match status" value="1"/>
</dbReference>
<reference evidence="7 8" key="1">
    <citation type="submission" date="2022-07" db="EMBL/GenBank/DDBJ databases">
        <authorList>
            <person name="Xamxidin M."/>
            <person name="Wu M."/>
        </authorList>
    </citation>
    <scope>NUCLEOTIDE SEQUENCE [LARGE SCALE GENOMIC DNA]</scope>
    <source>
        <strain evidence="7 8">NBRC 111650</strain>
    </source>
</reference>
<dbReference type="Gene3D" id="3.40.1280.10">
    <property type="match status" value="1"/>
</dbReference>
<dbReference type="GO" id="GO:0032259">
    <property type="term" value="P:methylation"/>
    <property type="evidence" value="ECO:0007669"/>
    <property type="project" value="UniProtKB-KW"/>
</dbReference>